<organism evidence="2 3">
    <name type="scientific">Microbacterium ulmi</name>
    <dbReference type="NCBI Taxonomy" id="179095"/>
    <lineage>
        <taxon>Bacteria</taxon>
        <taxon>Bacillati</taxon>
        <taxon>Actinomycetota</taxon>
        <taxon>Actinomycetes</taxon>
        <taxon>Micrococcales</taxon>
        <taxon>Microbacteriaceae</taxon>
        <taxon>Microbacterium</taxon>
    </lineage>
</organism>
<dbReference type="AlphaFoldDB" id="A0A7Y2M0U6"/>
<proteinExistence type="predicted"/>
<evidence type="ECO:0000313" key="3">
    <source>
        <dbReference type="Proteomes" id="UP000543598"/>
    </source>
</evidence>
<dbReference type="PANTHER" id="PTHR33993:SF1">
    <property type="entry name" value="GLYOXALASE FAMILY PROTEIN"/>
    <property type="match status" value="1"/>
</dbReference>
<evidence type="ECO:0000259" key="1">
    <source>
        <dbReference type="PROSITE" id="PS51819"/>
    </source>
</evidence>
<dbReference type="PANTHER" id="PTHR33993">
    <property type="entry name" value="GLYOXALASE-RELATED"/>
    <property type="match status" value="1"/>
</dbReference>
<dbReference type="InterPro" id="IPR029068">
    <property type="entry name" value="Glyas_Bleomycin-R_OHBP_Dase"/>
</dbReference>
<keyword evidence="3" id="KW-1185">Reference proteome</keyword>
<dbReference type="RefSeq" id="WP_167034832.1">
    <property type="nucleotide sequence ID" value="NZ_BAAANA010000002.1"/>
</dbReference>
<reference evidence="2 3" key="1">
    <citation type="submission" date="2020-05" db="EMBL/GenBank/DDBJ databases">
        <title>MicrobeNet Type strains.</title>
        <authorList>
            <person name="Nicholson A.C."/>
        </authorList>
    </citation>
    <scope>NUCLEOTIDE SEQUENCE [LARGE SCALE GENOMIC DNA]</scope>
    <source>
        <strain evidence="2 3">JCM 14282</strain>
    </source>
</reference>
<dbReference type="InterPro" id="IPR037523">
    <property type="entry name" value="VOC_core"/>
</dbReference>
<dbReference type="PROSITE" id="PS51819">
    <property type="entry name" value="VOC"/>
    <property type="match status" value="1"/>
</dbReference>
<dbReference type="Pfam" id="PF18029">
    <property type="entry name" value="Glyoxalase_6"/>
    <property type="match status" value="1"/>
</dbReference>
<dbReference type="SUPFAM" id="SSF54593">
    <property type="entry name" value="Glyoxalase/Bleomycin resistance protein/Dihydroxybiphenyl dioxygenase"/>
    <property type="match status" value="1"/>
</dbReference>
<dbReference type="EMBL" id="JABEMB010000003">
    <property type="protein sequence ID" value="NNH03018.1"/>
    <property type="molecule type" value="Genomic_DNA"/>
</dbReference>
<accession>A0A7Y2M0U6</accession>
<name>A0A7Y2M0U6_9MICO</name>
<feature type="domain" description="VOC" evidence="1">
    <location>
        <begin position="6"/>
        <end position="115"/>
    </location>
</feature>
<dbReference type="Gene3D" id="3.10.180.10">
    <property type="entry name" value="2,3-Dihydroxybiphenyl 1,2-Dioxygenase, domain 1"/>
    <property type="match status" value="1"/>
</dbReference>
<evidence type="ECO:0000313" key="2">
    <source>
        <dbReference type="EMBL" id="NNH03018.1"/>
    </source>
</evidence>
<dbReference type="InterPro" id="IPR041581">
    <property type="entry name" value="Glyoxalase_6"/>
</dbReference>
<dbReference type="InterPro" id="IPR052164">
    <property type="entry name" value="Anthracycline_SecMetBiosynth"/>
</dbReference>
<gene>
    <name evidence="2" type="ORF">HLA99_03985</name>
</gene>
<protein>
    <submittedName>
        <fullName evidence="2">VOC family protein</fullName>
    </submittedName>
</protein>
<dbReference type="Proteomes" id="UP000543598">
    <property type="component" value="Unassembled WGS sequence"/>
</dbReference>
<sequence length="115" mass="12580">MSEHNRIDLIELPAHPDALAATRGFYESAFGWAFTDYGAYVDTASGGTTFGVNAIPDENQQRMPLTVLYADDLEAARQRVTDAGGTIVHDIYSFPGGRRFHFADPAGNELAVWSQ</sequence>
<comment type="caution">
    <text evidence="2">The sequence shown here is derived from an EMBL/GenBank/DDBJ whole genome shotgun (WGS) entry which is preliminary data.</text>
</comment>